<gene>
    <name evidence="1" type="ORF">LCGC14_2014270</name>
</gene>
<name>A0A0F9FLV4_9ZZZZ</name>
<dbReference type="GO" id="GO:0003918">
    <property type="term" value="F:DNA topoisomerase type II (double strand cut, ATP-hydrolyzing) activity"/>
    <property type="evidence" value="ECO:0007669"/>
    <property type="project" value="InterPro"/>
</dbReference>
<dbReference type="EMBL" id="LAZR01023152">
    <property type="protein sequence ID" value="KKL79496.1"/>
    <property type="molecule type" value="Genomic_DNA"/>
</dbReference>
<comment type="caution">
    <text evidence="1">The sequence shown here is derived from an EMBL/GenBank/DDBJ whole genome shotgun (WGS) entry which is preliminary data.</text>
</comment>
<dbReference type="AlphaFoldDB" id="A0A0F9FLV4"/>
<dbReference type="Gene3D" id="3.30.1360.40">
    <property type="match status" value="1"/>
</dbReference>
<dbReference type="PANTHER" id="PTHR43493">
    <property type="entry name" value="DNA GYRASE/TOPOISOMERASE SUBUNIT A"/>
    <property type="match status" value="1"/>
</dbReference>
<protein>
    <recommendedName>
        <fullName evidence="2">DNA topoisomerase type IIA domain-containing protein</fullName>
    </recommendedName>
</protein>
<proteinExistence type="predicted"/>
<evidence type="ECO:0008006" key="2">
    <source>
        <dbReference type="Google" id="ProtNLM"/>
    </source>
</evidence>
<organism evidence="1">
    <name type="scientific">marine sediment metagenome</name>
    <dbReference type="NCBI Taxonomy" id="412755"/>
    <lineage>
        <taxon>unclassified sequences</taxon>
        <taxon>metagenomes</taxon>
        <taxon>ecological metagenomes</taxon>
    </lineage>
</organism>
<dbReference type="PANTHER" id="PTHR43493:SF5">
    <property type="entry name" value="DNA GYRASE SUBUNIT A, CHLOROPLASTIC_MITOCHONDRIAL"/>
    <property type="match status" value="1"/>
</dbReference>
<dbReference type="SUPFAM" id="SSF56719">
    <property type="entry name" value="Type II DNA topoisomerase"/>
    <property type="match status" value="1"/>
</dbReference>
<reference evidence="1" key="1">
    <citation type="journal article" date="2015" name="Nature">
        <title>Complex archaea that bridge the gap between prokaryotes and eukaryotes.</title>
        <authorList>
            <person name="Spang A."/>
            <person name="Saw J.H."/>
            <person name="Jorgensen S.L."/>
            <person name="Zaremba-Niedzwiedzka K."/>
            <person name="Martijn J."/>
            <person name="Lind A.E."/>
            <person name="van Eijk R."/>
            <person name="Schleper C."/>
            <person name="Guy L."/>
            <person name="Ettema T.J."/>
        </authorList>
    </citation>
    <scope>NUCLEOTIDE SEQUENCE</scope>
</reference>
<sequence>MGNMKAWGFLVGALATAAAGYVIRDFSHVAIVRARATMEEIRNGREQIVITEIPYQTNKSLIIERIADLVRNKKLEDDPEAR</sequence>
<dbReference type="InterPro" id="IPR050220">
    <property type="entry name" value="Type_II_DNA_Topoisomerases"/>
</dbReference>
<dbReference type="GO" id="GO:0003677">
    <property type="term" value="F:DNA binding"/>
    <property type="evidence" value="ECO:0007669"/>
    <property type="project" value="TreeGrafter"/>
</dbReference>
<dbReference type="GO" id="GO:0006265">
    <property type="term" value="P:DNA topological change"/>
    <property type="evidence" value="ECO:0007669"/>
    <property type="project" value="TreeGrafter"/>
</dbReference>
<dbReference type="InterPro" id="IPR013760">
    <property type="entry name" value="Topo_IIA-like_dom_sf"/>
</dbReference>
<accession>A0A0F9FLV4</accession>
<evidence type="ECO:0000313" key="1">
    <source>
        <dbReference type="EMBL" id="KKL79496.1"/>
    </source>
</evidence>
<dbReference type="GO" id="GO:0009330">
    <property type="term" value="C:DNA topoisomerase type II (double strand cut, ATP-hydrolyzing) complex"/>
    <property type="evidence" value="ECO:0007669"/>
    <property type="project" value="TreeGrafter"/>
</dbReference>
<dbReference type="GO" id="GO:0005524">
    <property type="term" value="F:ATP binding"/>
    <property type="evidence" value="ECO:0007669"/>
    <property type="project" value="InterPro"/>
</dbReference>